<feature type="binding site" evidence="7">
    <location>
        <position position="141"/>
    </location>
    <ligand>
        <name>pyridoxal 5'-phosphate</name>
        <dbReference type="ChEBI" id="CHEBI:597326"/>
    </ligand>
</feature>
<protein>
    <recommendedName>
        <fullName evidence="7">Acetylornithine aminotransferase</fullName>
        <shortName evidence="7">ACOAT</shortName>
        <ecNumber evidence="7">2.6.1.11</ecNumber>
    </recommendedName>
</protein>
<accession>A0A7C4RU11</accession>
<keyword evidence="5" id="KW-0670">Pyruvate</keyword>
<dbReference type="Gene3D" id="3.90.1150.10">
    <property type="entry name" value="Aspartate Aminotransferase, domain 1"/>
    <property type="match status" value="1"/>
</dbReference>
<keyword evidence="7" id="KW-0055">Arginine biosynthesis</keyword>
<evidence type="ECO:0000256" key="3">
    <source>
        <dbReference type="ARBA" id="ARBA00022679"/>
    </source>
</evidence>
<dbReference type="InterPro" id="IPR015421">
    <property type="entry name" value="PyrdxlP-dep_Trfase_major"/>
</dbReference>
<dbReference type="EMBL" id="DSUH01000351">
    <property type="protein sequence ID" value="HGU34166.1"/>
    <property type="molecule type" value="Genomic_DNA"/>
</dbReference>
<dbReference type="NCBIfam" id="NF002874">
    <property type="entry name" value="PRK03244.1"/>
    <property type="match status" value="1"/>
</dbReference>
<feature type="binding site" evidence="7">
    <location>
        <begin position="226"/>
        <end position="229"/>
    </location>
    <ligand>
        <name>pyridoxal 5'-phosphate</name>
        <dbReference type="ChEBI" id="CHEBI:597326"/>
    </ligand>
</feature>
<dbReference type="CDD" id="cd00610">
    <property type="entry name" value="OAT_like"/>
    <property type="match status" value="1"/>
</dbReference>
<comment type="subunit">
    <text evidence="7">Homodimer.</text>
</comment>
<dbReference type="Gene3D" id="3.40.640.10">
    <property type="entry name" value="Type I PLP-dependent aspartate aminotransferase-like (Major domain)"/>
    <property type="match status" value="1"/>
</dbReference>
<dbReference type="InterPro" id="IPR005814">
    <property type="entry name" value="Aminotrans_3"/>
</dbReference>
<dbReference type="GO" id="GO:0003992">
    <property type="term" value="F:N2-acetyl-L-ornithine:2-oxoglutarate 5-aminotransferase activity"/>
    <property type="evidence" value="ECO:0007669"/>
    <property type="project" value="UniProtKB-UniRule"/>
</dbReference>
<evidence type="ECO:0000256" key="2">
    <source>
        <dbReference type="ARBA" id="ARBA00022605"/>
    </source>
</evidence>
<comment type="pathway">
    <text evidence="7">Amino-acid biosynthesis; L-arginine biosynthesis; N(2)-acetyl-L-ornithine from L-glutamate: step 4/4.</text>
</comment>
<dbReference type="FunFam" id="3.40.640.10:FF:000004">
    <property type="entry name" value="Acetylornithine aminotransferase"/>
    <property type="match status" value="1"/>
</dbReference>
<comment type="miscellaneous">
    <text evidence="7">May also have succinyldiaminopimelate aminotransferase activity, thus carrying out the corresponding step in lysine biosynthesis.</text>
</comment>
<feature type="binding site" evidence="7">
    <location>
        <position position="283"/>
    </location>
    <ligand>
        <name>N(2)-acetyl-L-ornithine</name>
        <dbReference type="ChEBI" id="CHEBI:57805"/>
    </ligand>
</feature>
<dbReference type="NCBIfam" id="NF002325">
    <property type="entry name" value="PRK01278.1"/>
    <property type="match status" value="1"/>
</dbReference>
<keyword evidence="7" id="KW-0963">Cytoplasm</keyword>
<dbReference type="InterPro" id="IPR050103">
    <property type="entry name" value="Class-III_PLP-dep_AT"/>
</dbReference>
<dbReference type="InterPro" id="IPR004636">
    <property type="entry name" value="AcOrn/SuccOrn_fam"/>
</dbReference>
<dbReference type="InterPro" id="IPR049704">
    <property type="entry name" value="Aminotrans_3_PPA_site"/>
</dbReference>
<dbReference type="InterPro" id="IPR015422">
    <property type="entry name" value="PyrdxlP-dep_Trfase_small"/>
</dbReference>
<dbReference type="AlphaFoldDB" id="A0A7C4RU11"/>
<dbReference type="SUPFAM" id="SSF53383">
    <property type="entry name" value="PLP-dependent transferases"/>
    <property type="match status" value="1"/>
</dbReference>
<comment type="similarity">
    <text evidence="7">Belongs to the class-III pyridoxal-phosphate-dependent aminotransferase family. ArgD subfamily.</text>
</comment>
<feature type="modified residue" description="N6-(pyridoxal phosphate)lysine" evidence="7">
    <location>
        <position position="255"/>
    </location>
</feature>
<dbReference type="GO" id="GO:0030170">
    <property type="term" value="F:pyridoxal phosphate binding"/>
    <property type="evidence" value="ECO:0007669"/>
    <property type="project" value="InterPro"/>
</dbReference>
<name>A0A7C4RU11_9BACT</name>
<dbReference type="InterPro" id="IPR015424">
    <property type="entry name" value="PyrdxlP-dep_Trfase"/>
</dbReference>
<feature type="binding site" evidence="7">
    <location>
        <position position="284"/>
    </location>
    <ligand>
        <name>pyridoxal 5'-phosphate</name>
        <dbReference type="ChEBI" id="CHEBI:597326"/>
    </ligand>
</feature>
<feature type="binding site" evidence="7">
    <location>
        <position position="144"/>
    </location>
    <ligand>
        <name>N(2)-acetyl-L-ornithine</name>
        <dbReference type="ChEBI" id="CHEBI:57805"/>
    </ligand>
</feature>
<comment type="subcellular location">
    <subcellularLocation>
        <location evidence="7">Cytoplasm</location>
    </subcellularLocation>
</comment>
<dbReference type="HAMAP" id="MF_01107">
    <property type="entry name" value="ArgD_aminotrans_3"/>
    <property type="match status" value="1"/>
</dbReference>
<comment type="cofactor">
    <cofactor evidence="7">
        <name>pyridoxal 5'-phosphate</name>
        <dbReference type="ChEBI" id="CHEBI:597326"/>
    </cofactor>
    <text evidence="7">Binds 1 pyridoxal phosphate per subunit.</text>
</comment>
<proteinExistence type="inferred from homology"/>
<gene>
    <name evidence="7" type="primary">argD</name>
    <name evidence="8" type="ORF">ENS29_15175</name>
</gene>
<dbReference type="Pfam" id="PF00202">
    <property type="entry name" value="Aminotran_3"/>
    <property type="match status" value="1"/>
</dbReference>
<keyword evidence="1 7" id="KW-0032">Aminotransferase</keyword>
<comment type="catalytic activity">
    <reaction evidence="7">
        <text>N(2)-acetyl-L-ornithine + 2-oxoglutarate = N-acetyl-L-glutamate 5-semialdehyde + L-glutamate</text>
        <dbReference type="Rhea" id="RHEA:18049"/>
        <dbReference type="ChEBI" id="CHEBI:16810"/>
        <dbReference type="ChEBI" id="CHEBI:29123"/>
        <dbReference type="ChEBI" id="CHEBI:29985"/>
        <dbReference type="ChEBI" id="CHEBI:57805"/>
        <dbReference type="EC" id="2.6.1.11"/>
    </reaction>
</comment>
<dbReference type="PIRSF" id="PIRSF000521">
    <property type="entry name" value="Transaminase_4ab_Lys_Orn"/>
    <property type="match status" value="1"/>
</dbReference>
<dbReference type="PANTHER" id="PTHR11986:SF79">
    <property type="entry name" value="ACETYLORNITHINE AMINOTRANSFERASE, MITOCHONDRIAL"/>
    <property type="match status" value="1"/>
</dbReference>
<dbReference type="GO" id="GO:0042802">
    <property type="term" value="F:identical protein binding"/>
    <property type="evidence" value="ECO:0007669"/>
    <property type="project" value="TreeGrafter"/>
</dbReference>
<dbReference type="NCBIfam" id="TIGR00707">
    <property type="entry name" value="argD"/>
    <property type="match status" value="1"/>
</dbReference>
<dbReference type="PROSITE" id="PS00600">
    <property type="entry name" value="AA_TRANSFER_CLASS_3"/>
    <property type="match status" value="1"/>
</dbReference>
<comment type="caution">
    <text evidence="8">The sequence shown here is derived from an EMBL/GenBank/DDBJ whole genome shotgun (WGS) entry which is preliminary data.</text>
</comment>
<dbReference type="PANTHER" id="PTHR11986">
    <property type="entry name" value="AMINOTRANSFERASE CLASS III"/>
    <property type="match status" value="1"/>
</dbReference>
<keyword evidence="2 7" id="KW-0028">Amino-acid biosynthesis</keyword>
<keyword evidence="3 7" id="KW-0808">Transferase</keyword>
<dbReference type="UniPathway" id="UPA00068">
    <property type="reaction ID" value="UER00109"/>
</dbReference>
<sequence>MTTSTSSTWIDAAERHIAGTYKRFPLVLVRGEGCLVWDENGKAYRDFVAGIAVCNLGHCHPEVTRAISEQVATLVHVSNLYYTQPQIEVARMLTENSFADRVFFCNSGAEANEAAIKIARKYFKDRGEGDRYEMVSMIQSFHGRTMATLSATGQEKIRKGFEPVLQGFRFVPFNDIDALREAVTPRTCAVMLEPIQGEGGIRIPDPGYLQAVRRICDETGALLIYDEIQTGMGRTGKLFAHEHEGVQPDIMTLAKALANGLPMGAMACTETVASAFVPGAHASTFGGTPLVTAASRAVLRVLTETDILEHARAMGERLMSGLRDVAARHAVLREVRGRGLMIGAEIDGDGAEVVMACLEKGFLINCVQGNVLRFVPPLTVGADDIDALLSCLDEVLGR</sequence>
<dbReference type="GO" id="GO:0031299">
    <property type="term" value="F:taurine-pyruvate aminotransferase activity"/>
    <property type="evidence" value="ECO:0007669"/>
    <property type="project" value="UniProtKB-EC"/>
</dbReference>
<dbReference type="GO" id="GO:0005737">
    <property type="term" value="C:cytoplasm"/>
    <property type="evidence" value="ECO:0007669"/>
    <property type="project" value="UniProtKB-SubCell"/>
</dbReference>
<keyword evidence="4 7" id="KW-0663">Pyridoxal phosphate</keyword>
<dbReference type="EC" id="2.6.1.11" evidence="7"/>
<evidence type="ECO:0000256" key="5">
    <source>
        <dbReference type="ARBA" id="ARBA00023317"/>
    </source>
</evidence>
<evidence type="ECO:0000313" key="8">
    <source>
        <dbReference type="EMBL" id="HGU34166.1"/>
    </source>
</evidence>
<organism evidence="8">
    <name type="scientific">Desulfatirhabdium butyrativorans</name>
    <dbReference type="NCBI Taxonomy" id="340467"/>
    <lineage>
        <taxon>Bacteria</taxon>
        <taxon>Pseudomonadati</taxon>
        <taxon>Thermodesulfobacteriota</taxon>
        <taxon>Desulfobacteria</taxon>
        <taxon>Desulfobacterales</taxon>
        <taxon>Desulfatirhabdiaceae</taxon>
        <taxon>Desulfatirhabdium</taxon>
    </lineage>
</organism>
<evidence type="ECO:0000256" key="6">
    <source>
        <dbReference type="ARBA" id="ARBA00052998"/>
    </source>
</evidence>
<evidence type="ECO:0000256" key="7">
    <source>
        <dbReference type="HAMAP-Rule" id="MF_01107"/>
    </source>
</evidence>
<dbReference type="GO" id="GO:0006526">
    <property type="term" value="P:L-arginine biosynthetic process"/>
    <property type="evidence" value="ECO:0007669"/>
    <property type="project" value="UniProtKB-UniRule"/>
</dbReference>
<reference evidence="8" key="1">
    <citation type="journal article" date="2020" name="mSystems">
        <title>Genome- and Community-Level Interaction Insights into Carbon Utilization and Element Cycling Functions of Hydrothermarchaeota in Hydrothermal Sediment.</title>
        <authorList>
            <person name="Zhou Z."/>
            <person name="Liu Y."/>
            <person name="Xu W."/>
            <person name="Pan J."/>
            <person name="Luo Z.H."/>
            <person name="Li M."/>
        </authorList>
    </citation>
    <scope>NUCLEOTIDE SEQUENCE [LARGE SCALE GENOMIC DNA]</scope>
    <source>
        <strain evidence="8">SpSt-477</strain>
    </source>
</reference>
<evidence type="ECO:0000256" key="4">
    <source>
        <dbReference type="ARBA" id="ARBA00022898"/>
    </source>
</evidence>
<feature type="binding site" evidence="7">
    <location>
        <begin position="108"/>
        <end position="109"/>
    </location>
    <ligand>
        <name>pyridoxal 5'-phosphate</name>
        <dbReference type="ChEBI" id="CHEBI:597326"/>
    </ligand>
</feature>
<evidence type="ECO:0000256" key="1">
    <source>
        <dbReference type="ARBA" id="ARBA00022576"/>
    </source>
</evidence>
<comment type="catalytic activity">
    <reaction evidence="6">
        <text>taurine + pyruvate = sulfoacetaldehyde + L-alanine</text>
        <dbReference type="Rhea" id="RHEA:10420"/>
        <dbReference type="ChEBI" id="CHEBI:15361"/>
        <dbReference type="ChEBI" id="CHEBI:57972"/>
        <dbReference type="ChEBI" id="CHEBI:58246"/>
        <dbReference type="ChEBI" id="CHEBI:507393"/>
        <dbReference type="EC" id="2.6.1.77"/>
    </reaction>
    <physiologicalReaction direction="left-to-right" evidence="6">
        <dbReference type="Rhea" id="RHEA:10421"/>
    </physiologicalReaction>
</comment>